<dbReference type="RefSeq" id="WP_046002282.1">
    <property type="nucleotide sequence ID" value="NZ_CP015230.1"/>
</dbReference>
<dbReference type="Pfam" id="PF04413">
    <property type="entry name" value="Glycos_transf_N"/>
    <property type="match status" value="1"/>
</dbReference>
<sequence length="441" mass="47866">MSDQSQVRPTLLYHLYRGASALLAPLMWSKVAGKLRQHGVPEARVRERLGYATLPRPAGRLVWFHAASVGESLSVLTLIHRLGEAAPDLEFLITSGTPTSADLIAKRLPPRTRHQFPPLDTGAAVARFLDHWKPDLGVFVESELWPQMLVRARGTGVPLVLLNARLSPKSVASWTKRHATARFLLDQFALMLTQNAQTAVNLKAMGADPARLKEGSNLKALSDPLPVDQDTLTEVRDAIGPRPVWVTSSTHEGEEETVLAAHKALLVDHPDLLLLLAPRHPNRGDQLEAMIAEAGLTSIRRSRDALPRTSTQVYLADTLGEVGIWYSLCPLVFLGGSLREIGGHNPFEVMQAGGAVLTGPGGYNFAESFAELIEVGAAKEVTSAETLTHAVGAWLTEPHTLDTARDRARGFLARQSDQMDQTVTALLQLMPPPTGEPDDAG</sequence>
<dbReference type="InterPro" id="IPR007507">
    <property type="entry name" value="Glycos_transf_N"/>
</dbReference>
<keyword evidence="10" id="KW-0472">Membrane</keyword>
<dbReference type="AlphaFoldDB" id="A0A1B1A386"/>
<protein>
    <recommendedName>
        <fullName evidence="4 10">3-deoxy-D-manno-octulosonic acid transferase</fullName>
        <shortName evidence="10">Kdo transferase</shortName>
        <ecNumber evidence="3 10">2.4.99.12</ecNumber>
    </recommendedName>
    <alternativeName>
        <fullName evidence="6 10">Lipid IV(A) 3-deoxy-D-manno-octulosonic acid transferase</fullName>
    </alternativeName>
</protein>
<keyword evidence="5 10" id="KW-0808">Transferase</keyword>
<dbReference type="SUPFAM" id="SSF53756">
    <property type="entry name" value="UDP-Glycosyltransferase/glycogen phosphorylase"/>
    <property type="match status" value="1"/>
</dbReference>
<comment type="similarity">
    <text evidence="10">Belongs to the glycosyltransferase group 1 family.</text>
</comment>
<evidence type="ECO:0000256" key="2">
    <source>
        <dbReference type="ARBA" id="ARBA00004713"/>
    </source>
</evidence>
<keyword evidence="10" id="KW-0448">Lipopolysaccharide biosynthesis</keyword>
<evidence type="ECO:0000256" key="3">
    <source>
        <dbReference type="ARBA" id="ARBA00012621"/>
    </source>
</evidence>
<dbReference type="InterPro" id="IPR038107">
    <property type="entry name" value="Glycos_transf_N_sf"/>
</dbReference>
<dbReference type="GO" id="GO:0043842">
    <property type="term" value="F:Kdo transferase activity"/>
    <property type="evidence" value="ECO:0007669"/>
    <property type="project" value="UniProtKB-EC"/>
</dbReference>
<dbReference type="PANTHER" id="PTHR42755">
    <property type="entry name" value="3-DEOXY-MANNO-OCTULOSONATE CYTIDYLYLTRANSFERASE"/>
    <property type="match status" value="1"/>
</dbReference>
<comment type="pathway">
    <text evidence="2 10">Bacterial outer membrane biogenesis; LPS core biosynthesis.</text>
</comment>
<dbReference type="GO" id="GO:0009245">
    <property type="term" value="P:lipid A biosynthetic process"/>
    <property type="evidence" value="ECO:0007669"/>
    <property type="project" value="TreeGrafter"/>
</dbReference>
<dbReference type="UniPathway" id="UPA00958"/>
<dbReference type="Proteomes" id="UP000013243">
    <property type="component" value="Chromosome"/>
</dbReference>
<dbReference type="InterPro" id="IPR039901">
    <property type="entry name" value="Kdotransferase"/>
</dbReference>
<evidence type="ECO:0000313" key="12">
    <source>
        <dbReference type="EMBL" id="ANP41039.1"/>
    </source>
</evidence>
<evidence type="ECO:0000259" key="11">
    <source>
        <dbReference type="Pfam" id="PF04413"/>
    </source>
</evidence>
<dbReference type="EMBL" id="CP015230">
    <property type="protein sequence ID" value="ANP41039.1"/>
    <property type="molecule type" value="Genomic_DNA"/>
</dbReference>
<evidence type="ECO:0000256" key="6">
    <source>
        <dbReference type="ARBA" id="ARBA00031445"/>
    </source>
</evidence>
<feature type="active site" description="Proton acceptor" evidence="8">
    <location>
        <position position="71"/>
    </location>
</feature>
<feature type="site" description="Transition state stabilizer" evidence="9">
    <location>
        <position position="141"/>
    </location>
</feature>
<dbReference type="GeneID" id="28250111"/>
<dbReference type="Gene3D" id="3.40.50.2000">
    <property type="entry name" value="Glycogen Phosphorylase B"/>
    <property type="match status" value="1"/>
</dbReference>
<organism evidence="12 13">
    <name type="scientific">Tritonibacter mobilis F1926</name>
    <dbReference type="NCBI Taxonomy" id="1265309"/>
    <lineage>
        <taxon>Bacteria</taxon>
        <taxon>Pseudomonadati</taxon>
        <taxon>Pseudomonadota</taxon>
        <taxon>Alphaproteobacteria</taxon>
        <taxon>Rhodobacterales</taxon>
        <taxon>Paracoccaceae</taxon>
        <taxon>Tritonibacter</taxon>
    </lineage>
</organism>
<feature type="domain" description="3-deoxy-D-manno-octulosonic-acid transferase N-terminal" evidence="11">
    <location>
        <begin position="44"/>
        <end position="219"/>
    </location>
</feature>
<dbReference type="Gene3D" id="3.40.50.11720">
    <property type="entry name" value="3-Deoxy-D-manno-octulosonic-acid transferase, N-terminal domain"/>
    <property type="match status" value="1"/>
</dbReference>
<dbReference type="OrthoDB" id="9789797at2"/>
<dbReference type="STRING" id="1265309.K529_009725"/>
<dbReference type="GO" id="GO:0005886">
    <property type="term" value="C:plasma membrane"/>
    <property type="evidence" value="ECO:0007669"/>
    <property type="project" value="UniProtKB-SubCell"/>
</dbReference>
<evidence type="ECO:0000256" key="5">
    <source>
        <dbReference type="ARBA" id="ARBA00022679"/>
    </source>
</evidence>
<evidence type="ECO:0000256" key="4">
    <source>
        <dbReference type="ARBA" id="ARBA00019077"/>
    </source>
</evidence>
<dbReference type="EC" id="2.4.99.12" evidence="3 10"/>
<gene>
    <name evidence="12" type="ORF">K529_009725</name>
</gene>
<accession>A0A1B1A386</accession>
<dbReference type="GO" id="GO:0009244">
    <property type="term" value="P:lipopolysaccharide core region biosynthetic process"/>
    <property type="evidence" value="ECO:0007669"/>
    <property type="project" value="UniProtKB-UniRule"/>
</dbReference>
<comment type="subcellular location">
    <subcellularLocation>
        <location evidence="10">Cell membrane</location>
    </subcellularLocation>
</comment>
<proteinExistence type="inferred from homology"/>
<dbReference type="PANTHER" id="PTHR42755:SF1">
    <property type="entry name" value="3-DEOXY-D-MANNO-OCTULOSONIC ACID TRANSFERASE, MITOCHONDRIAL-RELATED"/>
    <property type="match status" value="1"/>
</dbReference>
<evidence type="ECO:0000256" key="7">
    <source>
        <dbReference type="ARBA" id="ARBA00049183"/>
    </source>
</evidence>
<name>A0A1B1A386_9RHOB</name>
<evidence type="ECO:0000256" key="10">
    <source>
        <dbReference type="RuleBase" id="RU365103"/>
    </source>
</evidence>
<feature type="site" description="Transition state stabilizer" evidence="9">
    <location>
        <position position="219"/>
    </location>
</feature>
<reference evidence="12 13" key="1">
    <citation type="journal article" date="2016" name="ISME J.">
        <title>Global occurrence and heterogeneity of the Roseobacter-clade species Ruegeria mobilis.</title>
        <authorList>
            <person name="Sonnenschein E."/>
            <person name="Gram L."/>
        </authorList>
    </citation>
    <scope>NUCLEOTIDE SEQUENCE [LARGE SCALE GENOMIC DNA]</scope>
    <source>
        <strain evidence="12 13">F1926</strain>
    </source>
</reference>
<dbReference type="KEGG" id="rmb:K529_009725"/>
<keyword evidence="10" id="KW-1003">Cell membrane</keyword>
<comment type="function">
    <text evidence="1 10">Involved in lipopolysaccharide (LPS) biosynthesis. Catalyzes the transfer of 3-deoxy-D-manno-octulosonate (Kdo) residue(s) from CMP-Kdo to lipid IV(A), the tetraacyldisaccharide-1,4'-bisphosphate precursor of lipid A.</text>
</comment>
<evidence type="ECO:0000256" key="1">
    <source>
        <dbReference type="ARBA" id="ARBA00003394"/>
    </source>
</evidence>
<evidence type="ECO:0000256" key="8">
    <source>
        <dbReference type="PIRSR" id="PIRSR639901-1"/>
    </source>
</evidence>
<evidence type="ECO:0000256" key="9">
    <source>
        <dbReference type="PIRSR" id="PIRSR639901-2"/>
    </source>
</evidence>
<evidence type="ECO:0000313" key="13">
    <source>
        <dbReference type="Proteomes" id="UP000013243"/>
    </source>
</evidence>
<comment type="catalytic activity">
    <reaction evidence="7 10">
        <text>lipid IVA (E. coli) + CMP-3-deoxy-beta-D-manno-octulosonate = alpha-Kdo-(2-&gt;6)-lipid IVA (E. coli) + CMP + H(+)</text>
        <dbReference type="Rhea" id="RHEA:28066"/>
        <dbReference type="ChEBI" id="CHEBI:15378"/>
        <dbReference type="ChEBI" id="CHEBI:58603"/>
        <dbReference type="ChEBI" id="CHEBI:60364"/>
        <dbReference type="ChEBI" id="CHEBI:60377"/>
        <dbReference type="ChEBI" id="CHEBI:85987"/>
        <dbReference type="EC" id="2.4.99.12"/>
    </reaction>
</comment>